<keyword evidence="2" id="KW-0964">Secreted</keyword>
<dbReference type="RefSeq" id="WP_074835386.1">
    <property type="nucleotide sequence ID" value="NZ_FNYY01000002.1"/>
</dbReference>
<gene>
    <name evidence="9" type="ORF">SAMN04487940_102486</name>
</gene>
<evidence type="ECO:0000256" key="6">
    <source>
        <dbReference type="RuleBase" id="RU363034"/>
    </source>
</evidence>
<dbReference type="FunFam" id="2.40.10.10:FF:000068">
    <property type="entry name" value="transmembrane protease serine 2"/>
    <property type="match status" value="1"/>
</dbReference>
<dbReference type="InterPro" id="IPR001254">
    <property type="entry name" value="Trypsin_dom"/>
</dbReference>
<sequence length="356" mass="37388">MTDKKTFLSAALAGLIACTGPAFAQGMPDGAQSDPNTVNPFAFAKSDAKEAMLEAQKAEAAAAGDRVIGGEVAADGAWPWQVALMVAGQPSTPDAQFCGGSLVLDTWVLTAAHCIYMADGNGGNFQLEPGQFDILVGTNTIADGQGDRVPVAGVYRHPEYDDRLFDNDIALIKLARAPSAAYQTINVPDTEFGEQLDQQGVPTIVTGWGLVNGAQRTEAMMQAEIQIISRDACNSAMMEARAGFAAPRVMEAAGAFQLDQRQTEEVWSEMLARAPLPLSPNMICSGTFEGGKTSCQGDSGGPLVVPLTDGSYIQAGVVSWGLVGNGSTTCAEDAMFSVYTKASKFVPWLNQTVSSN</sequence>
<keyword evidence="4 6" id="KW-0378">Hydrolase</keyword>
<dbReference type="PROSITE" id="PS51257">
    <property type="entry name" value="PROKAR_LIPOPROTEIN"/>
    <property type="match status" value="1"/>
</dbReference>
<dbReference type="GO" id="GO:0005615">
    <property type="term" value="C:extracellular space"/>
    <property type="evidence" value="ECO:0007669"/>
    <property type="project" value="TreeGrafter"/>
</dbReference>
<keyword evidence="10" id="KW-1185">Reference proteome</keyword>
<organism evidence="9 10">
    <name type="scientific">Marinovum algicola</name>
    <dbReference type="NCBI Taxonomy" id="42444"/>
    <lineage>
        <taxon>Bacteria</taxon>
        <taxon>Pseudomonadati</taxon>
        <taxon>Pseudomonadota</taxon>
        <taxon>Alphaproteobacteria</taxon>
        <taxon>Rhodobacterales</taxon>
        <taxon>Roseobacteraceae</taxon>
        <taxon>Marinovum</taxon>
    </lineage>
</organism>
<dbReference type="InterPro" id="IPR050127">
    <property type="entry name" value="Serine_Proteases_S1"/>
</dbReference>
<keyword evidence="6" id="KW-0720">Serine protease</keyword>
<dbReference type="Gene3D" id="2.40.10.10">
    <property type="entry name" value="Trypsin-like serine proteases"/>
    <property type="match status" value="1"/>
</dbReference>
<proteinExistence type="predicted"/>
<evidence type="ECO:0000256" key="5">
    <source>
        <dbReference type="ARBA" id="ARBA00023157"/>
    </source>
</evidence>
<dbReference type="PROSITE" id="PS50240">
    <property type="entry name" value="TRYPSIN_DOM"/>
    <property type="match status" value="1"/>
</dbReference>
<dbReference type="Pfam" id="PF00089">
    <property type="entry name" value="Trypsin"/>
    <property type="match status" value="1"/>
</dbReference>
<dbReference type="GO" id="GO:0006508">
    <property type="term" value="P:proteolysis"/>
    <property type="evidence" value="ECO:0007669"/>
    <property type="project" value="UniProtKB-KW"/>
</dbReference>
<dbReference type="PANTHER" id="PTHR24264">
    <property type="entry name" value="TRYPSIN-RELATED"/>
    <property type="match status" value="1"/>
</dbReference>
<dbReference type="PROSITE" id="PS00135">
    <property type="entry name" value="TRYPSIN_SER"/>
    <property type="match status" value="1"/>
</dbReference>
<dbReference type="CDD" id="cd00190">
    <property type="entry name" value="Tryp_SPc"/>
    <property type="match status" value="1"/>
</dbReference>
<evidence type="ECO:0000313" key="10">
    <source>
        <dbReference type="Proteomes" id="UP000182932"/>
    </source>
</evidence>
<keyword evidence="5" id="KW-1015">Disulfide bond</keyword>
<dbReference type="SMART" id="SM00020">
    <property type="entry name" value="Tryp_SPc"/>
    <property type="match status" value="1"/>
</dbReference>
<dbReference type="InterPro" id="IPR009003">
    <property type="entry name" value="Peptidase_S1_PA"/>
</dbReference>
<keyword evidence="7" id="KW-0732">Signal</keyword>
<dbReference type="InterPro" id="IPR033116">
    <property type="entry name" value="TRYPSIN_SER"/>
</dbReference>
<comment type="caution">
    <text evidence="9">The sequence shown here is derived from an EMBL/GenBank/DDBJ whole genome shotgun (WGS) entry which is preliminary data.</text>
</comment>
<evidence type="ECO:0000256" key="7">
    <source>
        <dbReference type="SAM" id="SignalP"/>
    </source>
</evidence>
<dbReference type="PRINTS" id="PR00722">
    <property type="entry name" value="CHYMOTRYPSIN"/>
</dbReference>
<dbReference type="EMBL" id="FNYY01000002">
    <property type="protein sequence ID" value="SEI96046.1"/>
    <property type="molecule type" value="Genomic_DNA"/>
</dbReference>
<evidence type="ECO:0000256" key="3">
    <source>
        <dbReference type="ARBA" id="ARBA00022670"/>
    </source>
</evidence>
<dbReference type="PANTHER" id="PTHR24264:SF65">
    <property type="entry name" value="SRCR DOMAIN-CONTAINING PROTEIN"/>
    <property type="match status" value="1"/>
</dbReference>
<dbReference type="PROSITE" id="PS00134">
    <property type="entry name" value="TRYPSIN_HIS"/>
    <property type="match status" value="1"/>
</dbReference>
<dbReference type="InterPro" id="IPR043504">
    <property type="entry name" value="Peptidase_S1_PA_chymotrypsin"/>
</dbReference>
<comment type="subcellular location">
    <subcellularLocation>
        <location evidence="1">Secreted</location>
    </subcellularLocation>
</comment>
<dbReference type="GO" id="GO:0004252">
    <property type="term" value="F:serine-type endopeptidase activity"/>
    <property type="evidence" value="ECO:0007669"/>
    <property type="project" value="InterPro"/>
</dbReference>
<dbReference type="GeneID" id="80817337"/>
<evidence type="ECO:0000313" key="9">
    <source>
        <dbReference type="EMBL" id="SEI96046.1"/>
    </source>
</evidence>
<feature type="chain" id="PRO_5038007503" evidence="7">
    <location>
        <begin position="25"/>
        <end position="356"/>
    </location>
</feature>
<dbReference type="InterPro" id="IPR001314">
    <property type="entry name" value="Peptidase_S1A"/>
</dbReference>
<evidence type="ECO:0000256" key="1">
    <source>
        <dbReference type="ARBA" id="ARBA00004613"/>
    </source>
</evidence>
<evidence type="ECO:0000256" key="4">
    <source>
        <dbReference type="ARBA" id="ARBA00022801"/>
    </source>
</evidence>
<name>A0A975ZMI6_9RHOB</name>
<dbReference type="Proteomes" id="UP000182932">
    <property type="component" value="Unassembled WGS sequence"/>
</dbReference>
<reference evidence="9 10" key="1">
    <citation type="submission" date="2016-10" db="EMBL/GenBank/DDBJ databases">
        <authorList>
            <person name="Varghese N."/>
            <person name="Submissions S."/>
        </authorList>
    </citation>
    <scope>NUCLEOTIDE SEQUENCE [LARGE SCALE GENOMIC DNA]</scope>
    <source>
        <strain evidence="9 10">FF3</strain>
    </source>
</reference>
<protein>
    <submittedName>
        <fullName evidence="9">Trypsin</fullName>
    </submittedName>
</protein>
<evidence type="ECO:0000256" key="2">
    <source>
        <dbReference type="ARBA" id="ARBA00022525"/>
    </source>
</evidence>
<keyword evidence="3 6" id="KW-0645">Protease</keyword>
<dbReference type="SUPFAM" id="SSF50494">
    <property type="entry name" value="Trypsin-like serine proteases"/>
    <property type="match status" value="1"/>
</dbReference>
<evidence type="ECO:0000259" key="8">
    <source>
        <dbReference type="PROSITE" id="PS50240"/>
    </source>
</evidence>
<dbReference type="InterPro" id="IPR018114">
    <property type="entry name" value="TRYPSIN_HIS"/>
</dbReference>
<feature type="domain" description="Peptidase S1" evidence="8">
    <location>
        <begin position="67"/>
        <end position="354"/>
    </location>
</feature>
<accession>A0A975ZMI6</accession>
<feature type="signal peptide" evidence="7">
    <location>
        <begin position="1"/>
        <end position="24"/>
    </location>
</feature>
<dbReference type="AlphaFoldDB" id="A0A975ZMI6"/>